<name>A0A1G9V7L5_9FIRM</name>
<evidence type="ECO:0000313" key="3">
    <source>
        <dbReference type="EMBL" id="SDM68149.1"/>
    </source>
</evidence>
<dbReference type="OrthoDB" id="5845122at2"/>
<dbReference type="Proteomes" id="UP000199309">
    <property type="component" value="Unassembled WGS sequence"/>
</dbReference>
<organism evidence="3 4">
    <name type="scientific">Megasphaera paucivorans</name>
    <dbReference type="NCBI Taxonomy" id="349095"/>
    <lineage>
        <taxon>Bacteria</taxon>
        <taxon>Bacillati</taxon>
        <taxon>Bacillota</taxon>
        <taxon>Negativicutes</taxon>
        <taxon>Veillonellales</taxon>
        <taxon>Veillonellaceae</taxon>
        <taxon>Megasphaera</taxon>
    </lineage>
</organism>
<dbReference type="RefSeq" id="WP_091649708.1">
    <property type="nucleotide sequence ID" value="NZ_FNHQ01000011.1"/>
</dbReference>
<dbReference type="STRING" id="349095.SAMN05660299_01357"/>
<dbReference type="InterPro" id="IPR001119">
    <property type="entry name" value="SLH_dom"/>
</dbReference>
<dbReference type="Pfam" id="PF00395">
    <property type="entry name" value="SLH"/>
    <property type="match status" value="1"/>
</dbReference>
<dbReference type="PROSITE" id="PS51272">
    <property type="entry name" value="SLH"/>
    <property type="match status" value="1"/>
</dbReference>
<accession>A0A1G9V7L5</accession>
<sequence>MKKRMSKNVLAVMTVVMAVGVTVPGFAAPSAIFYDVPVNDWSYSAIKQLTQEGVVSGDVTRFDGKRTVTRYEMSILVANAMTKIDEATPEQKRVIEKLAVEYAQDLEKIGAVQSTKPAPAEAKPIAKPNVNFFFDNRIEYTHNSIGNNSGGAWVTGKNIKNSDQLMERIRVYMSADVGDRWTWNSRLVQAKWNWQSNTSETVRFDRFWMTGKNMLGGTLEVGKMQLYPGKGAFFGNTGDTEGVYYTRKQDKWTFRGGLANSSYLISSGQRVKFMEAQYKPNGKMDIGAYALRQSYSDTVDDLDLRVINGAVEITPKLALSFEYAHNNANPDNYAYGHASGKQNGYFIALQSKYKATNYMPALYTNMVNPFKQGDWGWGISYRHLPSGVAGLWNRGAFSWVPLTTDVDGNWQNALDGINAWRADFVYVPWRNVQWTLTYDRIKYIDGDKLNNSWQSTFNFFF</sequence>
<dbReference type="EMBL" id="FNHQ01000011">
    <property type="protein sequence ID" value="SDM68149.1"/>
    <property type="molecule type" value="Genomic_DNA"/>
</dbReference>
<feature type="chain" id="PRO_5011501369" evidence="1">
    <location>
        <begin position="28"/>
        <end position="461"/>
    </location>
</feature>
<gene>
    <name evidence="3" type="ORF">SAMN05660299_01357</name>
</gene>
<evidence type="ECO:0000256" key="1">
    <source>
        <dbReference type="SAM" id="SignalP"/>
    </source>
</evidence>
<keyword evidence="1" id="KW-0732">Signal</keyword>
<proteinExistence type="predicted"/>
<feature type="signal peptide" evidence="1">
    <location>
        <begin position="1"/>
        <end position="27"/>
    </location>
</feature>
<feature type="domain" description="SLH" evidence="2">
    <location>
        <begin position="29"/>
        <end position="91"/>
    </location>
</feature>
<protein>
    <submittedName>
        <fullName evidence="3">S-layer homology domain-containing protein</fullName>
    </submittedName>
</protein>
<evidence type="ECO:0000313" key="4">
    <source>
        <dbReference type="Proteomes" id="UP000199309"/>
    </source>
</evidence>
<keyword evidence="4" id="KW-1185">Reference proteome</keyword>
<dbReference type="AlphaFoldDB" id="A0A1G9V7L5"/>
<reference evidence="3 4" key="1">
    <citation type="submission" date="2016-10" db="EMBL/GenBank/DDBJ databases">
        <authorList>
            <person name="de Groot N.N."/>
        </authorList>
    </citation>
    <scope>NUCLEOTIDE SEQUENCE [LARGE SCALE GENOMIC DNA]</scope>
    <source>
        <strain evidence="3 4">DSM 16981</strain>
    </source>
</reference>
<evidence type="ECO:0000259" key="2">
    <source>
        <dbReference type="PROSITE" id="PS51272"/>
    </source>
</evidence>